<dbReference type="FunFam" id="3.90.76.10:FF:000001">
    <property type="entry name" value="Oligopeptide ABC transporter substrate-binding protein"/>
    <property type="match status" value="1"/>
</dbReference>
<reference evidence="6 7" key="1">
    <citation type="submission" date="2018-09" db="EMBL/GenBank/DDBJ databases">
        <title>Zymobacter palmae IAM14233 (=T109) whole genome analysis.</title>
        <authorList>
            <person name="Yanase H."/>
        </authorList>
    </citation>
    <scope>NUCLEOTIDE SEQUENCE [LARGE SCALE GENOMIC DNA]</scope>
    <source>
        <strain evidence="6 7">IAM14233</strain>
    </source>
</reference>
<evidence type="ECO:0000256" key="4">
    <source>
        <dbReference type="ARBA" id="ARBA00022729"/>
    </source>
</evidence>
<dbReference type="Proteomes" id="UP000267342">
    <property type="component" value="Chromosome"/>
</dbReference>
<keyword evidence="7" id="KW-1185">Reference proteome</keyword>
<dbReference type="Gene3D" id="3.90.76.10">
    <property type="entry name" value="Dipeptide-binding Protein, Domain 1"/>
    <property type="match status" value="1"/>
</dbReference>
<dbReference type="GO" id="GO:1904680">
    <property type="term" value="F:peptide transmembrane transporter activity"/>
    <property type="evidence" value="ECO:0007669"/>
    <property type="project" value="TreeGrafter"/>
</dbReference>
<dbReference type="Gene3D" id="3.40.190.10">
    <property type="entry name" value="Periplasmic binding protein-like II"/>
    <property type="match status" value="1"/>
</dbReference>
<dbReference type="STRING" id="1123510.GCA_000620025_00672"/>
<evidence type="ECO:0000256" key="2">
    <source>
        <dbReference type="ARBA" id="ARBA00005695"/>
    </source>
</evidence>
<dbReference type="AlphaFoldDB" id="A0A348HCA6"/>
<evidence type="ECO:0000313" key="6">
    <source>
        <dbReference type="EMBL" id="BBG29258.1"/>
    </source>
</evidence>
<feature type="domain" description="Solute-binding protein family 5" evidence="5">
    <location>
        <begin position="91"/>
        <end position="466"/>
    </location>
</feature>
<dbReference type="PANTHER" id="PTHR30290">
    <property type="entry name" value="PERIPLASMIC BINDING COMPONENT OF ABC TRANSPORTER"/>
    <property type="match status" value="1"/>
</dbReference>
<dbReference type="GO" id="GO:0043190">
    <property type="term" value="C:ATP-binding cassette (ABC) transporter complex"/>
    <property type="evidence" value="ECO:0007669"/>
    <property type="project" value="InterPro"/>
</dbReference>
<gene>
    <name evidence="6" type="ORF">ZBT109_0470</name>
</gene>
<dbReference type="CDD" id="cd08504">
    <property type="entry name" value="PBP2_OppA"/>
    <property type="match status" value="1"/>
</dbReference>
<dbReference type="PANTHER" id="PTHR30290:SF10">
    <property type="entry name" value="PERIPLASMIC OLIGOPEPTIDE-BINDING PROTEIN-RELATED"/>
    <property type="match status" value="1"/>
</dbReference>
<evidence type="ECO:0000313" key="7">
    <source>
        <dbReference type="Proteomes" id="UP000267342"/>
    </source>
</evidence>
<dbReference type="OrthoDB" id="9801912at2"/>
<dbReference type="GO" id="GO:0030288">
    <property type="term" value="C:outer membrane-bounded periplasmic space"/>
    <property type="evidence" value="ECO:0007669"/>
    <property type="project" value="TreeGrafter"/>
</dbReference>
<keyword evidence="3" id="KW-0813">Transport</keyword>
<evidence type="ECO:0000256" key="3">
    <source>
        <dbReference type="ARBA" id="ARBA00022448"/>
    </source>
</evidence>
<dbReference type="SUPFAM" id="SSF53850">
    <property type="entry name" value="Periplasmic binding protein-like II"/>
    <property type="match status" value="1"/>
</dbReference>
<evidence type="ECO:0000256" key="1">
    <source>
        <dbReference type="ARBA" id="ARBA00004196"/>
    </source>
</evidence>
<dbReference type="EMBL" id="AP018933">
    <property type="protein sequence ID" value="BBG29258.1"/>
    <property type="molecule type" value="Genomic_DNA"/>
</dbReference>
<organism evidence="6 7">
    <name type="scientific">Zymobacter palmae</name>
    <dbReference type="NCBI Taxonomy" id="33074"/>
    <lineage>
        <taxon>Bacteria</taxon>
        <taxon>Pseudomonadati</taxon>
        <taxon>Pseudomonadota</taxon>
        <taxon>Gammaproteobacteria</taxon>
        <taxon>Oceanospirillales</taxon>
        <taxon>Halomonadaceae</taxon>
        <taxon>Zymobacter group</taxon>
        <taxon>Zymobacter</taxon>
    </lineage>
</organism>
<dbReference type="Gene3D" id="3.10.105.10">
    <property type="entry name" value="Dipeptide-binding Protein, Domain 3"/>
    <property type="match status" value="1"/>
</dbReference>
<dbReference type="InterPro" id="IPR000914">
    <property type="entry name" value="SBP_5_dom"/>
</dbReference>
<comment type="subcellular location">
    <subcellularLocation>
        <location evidence="1">Cell envelope</location>
    </subcellularLocation>
</comment>
<accession>A0A348HCA6</accession>
<dbReference type="PIRSF" id="PIRSF002741">
    <property type="entry name" value="MppA"/>
    <property type="match status" value="1"/>
</dbReference>
<dbReference type="InterPro" id="IPR039424">
    <property type="entry name" value="SBP_5"/>
</dbReference>
<protein>
    <submittedName>
        <fullName evidence="6">ABC-type oligopeptide transport system</fullName>
    </submittedName>
</protein>
<keyword evidence="4" id="KW-0732">Signal</keyword>
<evidence type="ECO:0000259" key="5">
    <source>
        <dbReference type="Pfam" id="PF00496"/>
    </source>
</evidence>
<comment type="similarity">
    <text evidence="2">Belongs to the bacterial solute-binding protein 5 family.</text>
</comment>
<dbReference type="InterPro" id="IPR030678">
    <property type="entry name" value="Peptide/Ni-bd"/>
</dbReference>
<dbReference type="GO" id="GO:0015833">
    <property type="term" value="P:peptide transport"/>
    <property type="evidence" value="ECO:0007669"/>
    <property type="project" value="TreeGrafter"/>
</dbReference>
<dbReference type="KEGG" id="zpl:ZBT109_0470"/>
<proteinExistence type="inferred from homology"/>
<sequence>MMGFSLLSNATESGTLMSSLSLLPRTRHSLLSGAALAAALSASLGHADSLSVGIVGDMASLDPAAINGASWENDVLQDIYEGLVSTSASGELIPGAAAHWQVSADGRTWTFTLRDDARWSDGALVTADDFVQAFRHQLDPTVAASYANMFYPIRHAQEVNSGKLPLTALGVTSRNSGRTLVIELEHPTPYILRILAHGTAAPLPTHLIAKDPQWKSIGHLVTNGAYTPTEWAPQSYLRVQRNAAFHATHDVNYDSVTYYITDSRQSAIMRFRAHALDIARTVPAERLQWLQQIEPQALHASPMLGSYFYAFNTVNGHPTSDPRVREALSLAVNRTTIADQVLAGGFVPSYSLVPASMTGYTPQQVPDATARSERARQLLKDAGYDQSRPLIIKLRYDNSEDNRKSALALAAMWQRIGVKSQLEKAEPPIHHAAIHQGDFDVARAKWDADYDDAMTFLDTLTSWSTNNYSHYHNSAYDSLIKEAVDAVDPTIRRQLLEQAEQVAMKDYAVLPLMTQRSLNLVSPAVSGWQDNALDVHLSRWMKPSAQDAAQH</sequence>
<dbReference type="Pfam" id="PF00496">
    <property type="entry name" value="SBP_bac_5"/>
    <property type="match status" value="1"/>
</dbReference>
<name>A0A348HCA6_9GAMM</name>